<dbReference type="InterPro" id="IPR000742">
    <property type="entry name" value="EGF"/>
</dbReference>
<dbReference type="InterPro" id="IPR011333">
    <property type="entry name" value="SKP1/BTB/POZ_sf"/>
</dbReference>
<proteinExistence type="predicted"/>
<dbReference type="CDD" id="cd18186">
    <property type="entry name" value="BTB_POZ_ZBTB_KLHL-like"/>
    <property type="match status" value="1"/>
</dbReference>
<accession>A0A8B8BWV8</accession>
<dbReference type="SUPFAM" id="SSF54695">
    <property type="entry name" value="POZ domain"/>
    <property type="match status" value="1"/>
</dbReference>
<dbReference type="Pfam" id="PF00651">
    <property type="entry name" value="BTB"/>
    <property type="match status" value="1"/>
</dbReference>
<feature type="domain" description="BTB" evidence="3">
    <location>
        <begin position="33"/>
        <end position="92"/>
    </location>
</feature>
<dbReference type="AlphaFoldDB" id="A0A8B8BWV8"/>
<dbReference type="RefSeq" id="XP_022307775.1">
    <property type="nucleotide sequence ID" value="XM_022452067.1"/>
</dbReference>
<evidence type="ECO:0000313" key="5">
    <source>
        <dbReference type="RefSeq" id="XP_022307775.1"/>
    </source>
</evidence>
<dbReference type="Gene3D" id="2.170.300.10">
    <property type="entry name" value="Tie2 ligand-binding domain superfamily"/>
    <property type="match status" value="2"/>
</dbReference>
<dbReference type="PANTHER" id="PTHR24043">
    <property type="entry name" value="SCAVENGER RECEPTOR CLASS F"/>
    <property type="match status" value="1"/>
</dbReference>
<dbReference type="PANTHER" id="PTHR24043:SF8">
    <property type="entry name" value="EGF-LIKE DOMAIN-CONTAINING PROTEIN"/>
    <property type="match status" value="1"/>
</dbReference>
<evidence type="ECO:0000256" key="2">
    <source>
        <dbReference type="SAM" id="MobiDB-lite"/>
    </source>
</evidence>
<keyword evidence="1" id="KW-0245">EGF-like domain</keyword>
<dbReference type="Gene3D" id="2.60.120.260">
    <property type="entry name" value="Galactose-binding domain-like"/>
    <property type="match status" value="1"/>
</dbReference>
<dbReference type="SMART" id="SM00181">
    <property type="entry name" value="EGF"/>
    <property type="match status" value="7"/>
</dbReference>
<dbReference type="InterPro" id="IPR008979">
    <property type="entry name" value="Galactose-bd-like_sf"/>
</dbReference>
<sequence length="716" mass="78823">MASEAKQQKLEEPTDEDVKPDSPKDQQTMFLPTDVTLMVEEKPFDLNKKWLAKNSPVFKKMFESDFEEKHAEVIPLPGKKFKDFEMFLYTFYFPSFIRPVTEETVMDILPLADEYQVQHVIEKCTSCLVDMIQKSDKHPIGVDKYLRCLNYAEQYNLTSVLSIAPNGGREYTILSLKNTGIDEKISTGLKMEILEEKCKLMDSFFEENIALNKAVHYGVVRKDANVVVDGRKSYNDGQCLSTSSQSKLLIDLGEILSIHHITTYIKVASGYGYLEFTLSDGSNRSANICGWTPFLWERSEYHTLCKFHARYVSIFWIFGDTMDLCEVEIYGCHTPGRYSQNCSIPCPQNCQESRCDISEGTCSGCINGYEGPKCGNECGNDTFGEGCTGVCGHCSENEQCHHINGTCLNGCDPGFRGFKCDQECLHGSYGKNCKERCGSNCISCNAVDGVCDNGCSPGWEGDFCEQKCDNNTFGVNCTGVCGNCLGKEQCHHINGTCLQGCDPGFHGLKCDQSCMNGSFGRNCKERCGSNCIGCNAVNGVCEIGCSPGWEGTFCERQCDNNTFGVNCTGVCGNCLEKEHCHHINGTCLNGCDPGFNGRHCDHGCINGSFGKSCIEKCGSNCISCNAVNGVCDQGCSPGWEGTFCEQNCSENTYGVGCKESCGNCSNKEQCHHVNGNCPFGCDTGVYGIKCDQEDTVPMLLPLANSYDLLEMSTPHL</sequence>
<dbReference type="PROSITE" id="PS50097">
    <property type="entry name" value="BTB"/>
    <property type="match status" value="1"/>
</dbReference>
<dbReference type="OrthoDB" id="10252017at2759"/>
<organism evidence="4 5">
    <name type="scientific">Crassostrea virginica</name>
    <name type="common">Eastern oyster</name>
    <dbReference type="NCBI Taxonomy" id="6565"/>
    <lineage>
        <taxon>Eukaryota</taxon>
        <taxon>Metazoa</taxon>
        <taxon>Spiralia</taxon>
        <taxon>Lophotrochozoa</taxon>
        <taxon>Mollusca</taxon>
        <taxon>Bivalvia</taxon>
        <taxon>Autobranchia</taxon>
        <taxon>Pteriomorphia</taxon>
        <taxon>Ostreida</taxon>
        <taxon>Ostreoidea</taxon>
        <taxon>Ostreidae</taxon>
        <taxon>Crassostrea</taxon>
    </lineage>
</organism>
<feature type="region of interest" description="Disordered" evidence="2">
    <location>
        <begin position="1"/>
        <end position="27"/>
    </location>
</feature>
<name>A0A8B8BWV8_CRAVI</name>
<evidence type="ECO:0000259" key="3">
    <source>
        <dbReference type="PROSITE" id="PS50097"/>
    </source>
</evidence>
<evidence type="ECO:0000256" key="1">
    <source>
        <dbReference type="ARBA" id="ARBA00022536"/>
    </source>
</evidence>
<dbReference type="GO" id="GO:0005044">
    <property type="term" value="F:scavenger receptor activity"/>
    <property type="evidence" value="ECO:0007669"/>
    <property type="project" value="InterPro"/>
</dbReference>
<reference evidence="5" key="1">
    <citation type="submission" date="2025-08" db="UniProtKB">
        <authorList>
            <consortium name="RefSeq"/>
        </authorList>
    </citation>
    <scope>IDENTIFICATION</scope>
    <source>
        <tissue evidence="5">Whole sample</tissue>
    </source>
</reference>
<protein>
    <submittedName>
        <fullName evidence="5">Uncharacterized protein LOC111113777</fullName>
    </submittedName>
</protein>
<keyword evidence="4" id="KW-1185">Reference proteome</keyword>
<evidence type="ECO:0000313" key="4">
    <source>
        <dbReference type="Proteomes" id="UP000694844"/>
    </source>
</evidence>
<dbReference type="InterPro" id="IPR042635">
    <property type="entry name" value="MEGF10/SREC1/2-like"/>
</dbReference>
<feature type="compositionally biased region" description="Basic and acidic residues" evidence="2">
    <location>
        <begin position="1"/>
        <end position="24"/>
    </location>
</feature>
<dbReference type="GeneID" id="111113777"/>
<dbReference type="InterPro" id="IPR000210">
    <property type="entry name" value="BTB/POZ_dom"/>
</dbReference>
<dbReference type="Proteomes" id="UP000694844">
    <property type="component" value="Chromosome 9"/>
</dbReference>
<dbReference type="Gene3D" id="3.30.710.10">
    <property type="entry name" value="Potassium Channel Kv1.1, Chain A"/>
    <property type="match status" value="1"/>
</dbReference>
<gene>
    <name evidence="5" type="primary">LOC111113777</name>
</gene>
<dbReference type="SUPFAM" id="SSF49785">
    <property type="entry name" value="Galactose-binding domain-like"/>
    <property type="match status" value="1"/>
</dbReference>
<dbReference type="SMART" id="SM00225">
    <property type="entry name" value="BTB"/>
    <property type="match status" value="1"/>
</dbReference>
<dbReference type="KEGG" id="cvn:111113777"/>